<feature type="region of interest" description="Disordered" evidence="8">
    <location>
        <begin position="244"/>
        <end position="313"/>
    </location>
</feature>
<name>A0A5A8E8N0_CAFRO</name>
<dbReference type="SUPFAM" id="SSF48452">
    <property type="entry name" value="TPR-like"/>
    <property type="match status" value="1"/>
</dbReference>
<dbReference type="SUPFAM" id="SSF143791">
    <property type="entry name" value="DUSP-like"/>
    <property type="match status" value="1"/>
</dbReference>
<dbReference type="GO" id="GO:0016579">
    <property type="term" value="P:protein deubiquitination"/>
    <property type="evidence" value="ECO:0007669"/>
    <property type="project" value="InterPro"/>
</dbReference>
<comment type="caution">
    <text evidence="11">The sequence shown here is derived from an EMBL/GenBank/DDBJ whole genome shotgun (WGS) entry which is preliminary data.</text>
</comment>
<evidence type="ECO:0000256" key="8">
    <source>
        <dbReference type="SAM" id="MobiDB-lite"/>
    </source>
</evidence>
<keyword evidence="6" id="KW-0378">Hydrolase</keyword>
<dbReference type="PROSITE" id="PS51283">
    <property type="entry name" value="DUSP"/>
    <property type="match status" value="1"/>
</dbReference>
<feature type="region of interest" description="Disordered" evidence="8">
    <location>
        <begin position="334"/>
        <end position="372"/>
    </location>
</feature>
<dbReference type="InterPro" id="IPR011990">
    <property type="entry name" value="TPR-like_helical_dom_sf"/>
</dbReference>
<dbReference type="InterPro" id="IPR035927">
    <property type="entry name" value="DUSP-like_sf"/>
</dbReference>
<dbReference type="InterPro" id="IPR050185">
    <property type="entry name" value="Ub_carboxyl-term_hydrolase"/>
</dbReference>
<evidence type="ECO:0000256" key="2">
    <source>
        <dbReference type="ARBA" id="ARBA00009085"/>
    </source>
</evidence>
<dbReference type="Pfam" id="PF00443">
    <property type="entry name" value="UCH"/>
    <property type="match status" value="1"/>
</dbReference>
<evidence type="ECO:0000256" key="6">
    <source>
        <dbReference type="ARBA" id="ARBA00022801"/>
    </source>
</evidence>
<feature type="region of interest" description="Disordered" evidence="8">
    <location>
        <begin position="989"/>
        <end position="1031"/>
    </location>
</feature>
<dbReference type="OrthoDB" id="10618826at2759"/>
<feature type="region of interest" description="Disordered" evidence="8">
    <location>
        <begin position="433"/>
        <end position="473"/>
    </location>
</feature>
<comment type="catalytic activity">
    <reaction evidence="1">
        <text>Thiol-dependent hydrolysis of ester, thioester, amide, peptide and isopeptide bonds formed by the C-terminal Gly of ubiquitin (a 76-residue protein attached to proteins as an intracellular targeting signal).</text>
        <dbReference type="EC" id="3.4.19.12"/>
    </reaction>
</comment>
<feature type="domain" description="USP" evidence="9">
    <location>
        <begin position="788"/>
        <end position="1695"/>
    </location>
</feature>
<dbReference type="PANTHER" id="PTHR21646">
    <property type="entry name" value="UBIQUITIN CARBOXYL-TERMINAL HYDROLASE"/>
    <property type="match status" value="1"/>
</dbReference>
<dbReference type="PANTHER" id="PTHR21646:SF24">
    <property type="entry name" value="UBIQUITIN CARBOXYL-TERMINAL HYDROLASE"/>
    <property type="match status" value="1"/>
</dbReference>
<dbReference type="GO" id="GO:0006508">
    <property type="term" value="P:proteolysis"/>
    <property type="evidence" value="ECO:0007669"/>
    <property type="project" value="UniProtKB-KW"/>
</dbReference>
<gene>
    <name evidence="11" type="ORF">FNF27_05029</name>
</gene>
<evidence type="ECO:0000256" key="3">
    <source>
        <dbReference type="ARBA" id="ARBA00012759"/>
    </source>
</evidence>
<comment type="similarity">
    <text evidence="2">Belongs to the peptidase C19 family.</text>
</comment>
<dbReference type="PROSITE" id="PS00973">
    <property type="entry name" value="USP_2"/>
    <property type="match status" value="1"/>
</dbReference>
<accession>A0A5A8E8N0</accession>
<dbReference type="InterPro" id="IPR018200">
    <property type="entry name" value="USP_CS"/>
</dbReference>
<dbReference type="InterPro" id="IPR006615">
    <property type="entry name" value="Pept_C19_DUSP"/>
</dbReference>
<dbReference type="InterPro" id="IPR038765">
    <property type="entry name" value="Papain-like_cys_pep_sf"/>
</dbReference>
<feature type="compositionally biased region" description="Low complexity" evidence="8">
    <location>
        <begin position="263"/>
        <end position="277"/>
    </location>
</feature>
<evidence type="ECO:0000259" key="9">
    <source>
        <dbReference type="PROSITE" id="PS50235"/>
    </source>
</evidence>
<evidence type="ECO:0000256" key="1">
    <source>
        <dbReference type="ARBA" id="ARBA00000707"/>
    </source>
</evidence>
<dbReference type="SUPFAM" id="SSF54001">
    <property type="entry name" value="Cysteine proteinases"/>
    <property type="match status" value="1"/>
</dbReference>
<reference evidence="11 12" key="1">
    <citation type="submission" date="2019-07" db="EMBL/GenBank/DDBJ databases">
        <title>Genomes of Cafeteria roenbergensis.</title>
        <authorList>
            <person name="Fischer M.G."/>
            <person name="Hackl T."/>
            <person name="Roman M."/>
        </authorList>
    </citation>
    <scope>NUCLEOTIDE SEQUENCE [LARGE SCALE GENOMIC DNA]</scope>
    <source>
        <strain evidence="11 12">E4-10P</strain>
    </source>
</reference>
<feature type="compositionally biased region" description="Low complexity" evidence="8">
    <location>
        <begin position="433"/>
        <end position="446"/>
    </location>
</feature>
<dbReference type="EC" id="3.4.19.12" evidence="3"/>
<proteinExistence type="inferred from homology"/>
<feature type="region of interest" description="Disordered" evidence="8">
    <location>
        <begin position="679"/>
        <end position="698"/>
    </location>
</feature>
<protein>
    <recommendedName>
        <fullName evidence="3">ubiquitinyl hydrolase 1</fullName>
        <ecNumber evidence="3">3.4.19.12</ecNumber>
    </recommendedName>
</protein>
<keyword evidence="4" id="KW-0645">Protease</keyword>
<evidence type="ECO:0000313" key="12">
    <source>
        <dbReference type="Proteomes" id="UP000322899"/>
    </source>
</evidence>
<feature type="compositionally biased region" description="Low complexity" evidence="8">
    <location>
        <begin position="989"/>
        <end position="1004"/>
    </location>
</feature>
<keyword evidence="5" id="KW-0833">Ubl conjugation pathway</keyword>
<evidence type="ECO:0000313" key="11">
    <source>
        <dbReference type="EMBL" id="KAA0173534.1"/>
    </source>
</evidence>
<dbReference type="InterPro" id="IPR028889">
    <property type="entry name" value="USP"/>
</dbReference>
<feature type="domain" description="DUSP" evidence="10">
    <location>
        <begin position="368"/>
        <end position="614"/>
    </location>
</feature>
<dbReference type="Gene3D" id="3.90.70.10">
    <property type="entry name" value="Cysteine proteinases"/>
    <property type="match status" value="2"/>
</dbReference>
<dbReference type="InterPro" id="IPR001394">
    <property type="entry name" value="Peptidase_C19_UCH"/>
</dbReference>
<dbReference type="EMBL" id="VLTO01000032">
    <property type="protein sequence ID" value="KAA0173534.1"/>
    <property type="molecule type" value="Genomic_DNA"/>
</dbReference>
<evidence type="ECO:0000256" key="5">
    <source>
        <dbReference type="ARBA" id="ARBA00022786"/>
    </source>
</evidence>
<dbReference type="PROSITE" id="PS00972">
    <property type="entry name" value="USP_1"/>
    <property type="match status" value="1"/>
</dbReference>
<dbReference type="Gene3D" id="3.30.2230.10">
    <property type="entry name" value="DUSP-like"/>
    <property type="match status" value="1"/>
</dbReference>
<evidence type="ECO:0000256" key="7">
    <source>
        <dbReference type="ARBA" id="ARBA00022807"/>
    </source>
</evidence>
<keyword evidence="7" id="KW-0788">Thiol protease</keyword>
<feature type="compositionally biased region" description="Acidic residues" evidence="8">
    <location>
        <begin position="282"/>
        <end position="299"/>
    </location>
</feature>
<dbReference type="Gene3D" id="1.25.40.10">
    <property type="entry name" value="Tetratricopeptide repeat domain"/>
    <property type="match status" value="1"/>
</dbReference>
<dbReference type="PROSITE" id="PS50235">
    <property type="entry name" value="USP_3"/>
    <property type="match status" value="1"/>
</dbReference>
<evidence type="ECO:0000256" key="4">
    <source>
        <dbReference type="ARBA" id="ARBA00022670"/>
    </source>
</evidence>
<sequence>MEKAVSLRDEGNAALKAGKLEDAERLYTESLNVIRGQADACWNAGLIEAAARTYTNRAQLMRKQKRHIPAAGDFERGRRLFQSLVLRQPATPEQIGTPEDFVSAGGQGGGVGGPAGQRQRRARVAPAAGPDALPAPLLAPAAAPGQALEGEVDHVSASTRVLRSLWLRADCLRSAGRASTARVVFAAALRCMGEDHPRRKETVKVIADLDSAIEAEEAARLELLRQEARTRGIAANAPELAAVKTASKRVAGATSRTRRHPSAAAAGEAPGSAADGGRAIGDPEDLPADDVADDHDDDALAGGEGAAAEAEEVPPIVAAEMLVQARRLPAEQGLTVPAPAGSAGSAGSADSGGSADSAGSGTGGAPIPDAPTQRKLMGQLLRQYRSLGPQQGQTLFLVSSAWWRSWCAWTGYGGATEGSATASSATEGSAAAGAAPLAPAPGSLGSDEPLGAGGAATASDDCGDKAAGASPGASEGAAAAAAGAAAEAAGAGAAPSPPGPVSNADIADRRFRLHGADPEAVEAEVVEDAAAADGVAPAAGVAGAAPTRTGETAEYVTVRPGIRLAGAPLEAAAVSALAVDHHADDADVVAVGEQAWRALCSWHGGGPCLPRTLRDVRTLPASYAGPAAVAGAAPASAPAAARLSPPEGHPSFLALDVYPEARARAAAKARDAEARRAAARAEAGEVSPTGGADADAEAAAGPGAAELLAEGCCPYMPGTTLPAGAALGPDSSGGGGGIPAGALPRSQAEAAALSRWARPFSPLAIPLAEAACTAFAEPPERFAGRGVVGLRNVGNTCFLNSALQCLSACWPLVAWALRGSELQELNTDNVLGTGGVLARELGHTLRMLWTHEDVAKTGGIAPDGLKAALGRFQSQFRGFRQHDAHELLSFLLDGLHEDCNRVLDKPYLAAPEFVPAGGEAALARATWRWYQARNRSVVSACMAGMLRSQLDCPSCGHSAAKFEPFTSLQLPLAQPSGFLLRVTVSLQPRAPAGPASSRRPAPYRCEAGEGLGADAPPSKRGGGAPTQGDATSGLRVASTLLRSLVFAGEPGMTVGEVRLRVARRLAEAEPDLFAAPPGALGGGAGGEDEGVERAAASLASRLLAFGSRQGEVSVRPDDGDAIVPRKTRTGPVAALRFTEALEVVHRQADAEAASAAAEPADGAQGGLPGWAAAEAAAFGDEGEGEGEDEGAPGAAPAGGAAASMLVEVRLLLGSPKWTPGDGVASLSAKGQPLVLAVPRASSSIALRRRIATALAPAFRSDVAVAQLTAAGAAPVFEEAAAAAAPAAAAGAAAGSGRGAAVPGRSSAAHVENLARALRVVALGASSARGAPASLLEASAAAAALAGGQAPGDGITLPVDRTPSADALQLAALPGASVSAALAKPQWVGVGVVVAGPWYDALDVMASMAGAEPGPLARANARTRARVGSAAVSLSDCLRRFAAPERLGKGNEWFCPACKQHVAATKAMSVWSAPDVLCVQLSRFTSHGVLFKSKLSTPVSFPRAGLDLAPAVLPAAQAAAEDEAAAAAGLLPAPGAAFGGVGGAEMAERVRCEGEGGAASGAAAGAASGAAASAGDVQPAAAPGEPGAAPSPASRLYDLFGVVRHHGGMMGGHYTAHANRYVARYGAAPEGCGGGGTCPSDPLALSGPSPLAEPRLGVPEEADAAWHCFDDSRTGPASSAEAQSPDDAYLLFFRRRGLVTP</sequence>
<evidence type="ECO:0000259" key="10">
    <source>
        <dbReference type="PROSITE" id="PS51283"/>
    </source>
</evidence>
<organism evidence="11 12">
    <name type="scientific">Cafeteria roenbergensis</name>
    <name type="common">Marine flagellate</name>
    <dbReference type="NCBI Taxonomy" id="33653"/>
    <lineage>
        <taxon>Eukaryota</taxon>
        <taxon>Sar</taxon>
        <taxon>Stramenopiles</taxon>
        <taxon>Bigyra</taxon>
        <taxon>Opalozoa</taxon>
        <taxon>Bicosoecida</taxon>
        <taxon>Cafeteriaceae</taxon>
        <taxon>Cafeteria</taxon>
    </lineage>
</organism>
<dbReference type="Proteomes" id="UP000322899">
    <property type="component" value="Unassembled WGS sequence"/>
</dbReference>
<dbReference type="GO" id="GO:0004843">
    <property type="term" value="F:cysteine-type deubiquitinase activity"/>
    <property type="evidence" value="ECO:0007669"/>
    <property type="project" value="UniProtKB-EC"/>
</dbReference>
<dbReference type="SMART" id="SM00695">
    <property type="entry name" value="DUSP"/>
    <property type="match status" value="1"/>
</dbReference>
<feature type="compositionally biased region" description="Low complexity" evidence="8">
    <location>
        <begin position="340"/>
        <end position="359"/>
    </location>
</feature>